<proteinExistence type="predicted"/>
<dbReference type="EMBL" id="FPCG01000001">
    <property type="protein sequence ID" value="SFV20148.1"/>
    <property type="molecule type" value="Genomic_DNA"/>
</dbReference>
<evidence type="ECO:0000313" key="2">
    <source>
        <dbReference type="Proteomes" id="UP000198881"/>
    </source>
</evidence>
<protein>
    <submittedName>
        <fullName evidence="1">Uncharacterized protein</fullName>
    </submittedName>
</protein>
<reference evidence="1 2" key="1">
    <citation type="submission" date="2016-10" db="EMBL/GenBank/DDBJ databases">
        <authorList>
            <person name="de Groot N.N."/>
        </authorList>
    </citation>
    <scope>NUCLEOTIDE SEQUENCE [LARGE SCALE GENOMIC DNA]</scope>
    <source>
        <strain evidence="1 2">CGMCC 1.7054</strain>
    </source>
</reference>
<organism evidence="1 2">
    <name type="scientific">Micrococcus terreus</name>
    <dbReference type="NCBI Taxonomy" id="574650"/>
    <lineage>
        <taxon>Bacteria</taxon>
        <taxon>Bacillati</taxon>
        <taxon>Actinomycetota</taxon>
        <taxon>Actinomycetes</taxon>
        <taxon>Micrococcales</taxon>
        <taxon>Micrococcaceae</taxon>
        <taxon>Micrococcus</taxon>
    </lineage>
</organism>
<keyword evidence="2" id="KW-1185">Reference proteome</keyword>
<dbReference type="AlphaFoldDB" id="A0A1I7ME04"/>
<gene>
    <name evidence="1" type="ORF">SAMN04487966_101165</name>
</gene>
<dbReference type="STRING" id="574650.SAMN04487966_101165"/>
<dbReference type="Proteomes" id="UP000198881">
    <property type="component" value="Unassembled WGS sequence"/>
</dbReference>
<sequence>MKSKVALFVGLVLAVVVLMGVAWLAIQAPNCEQPPNSWAPCIELDR</sequence>
<evidence type="ECO:0000313" key="1">
    <source>
        <dbReference type="EMBL" id="SFV20148.1"/>
    </source>
</evidence>
<dbReference type="RefSeq" id="WP_177227781.1">
    <property type="nucleotide sequence ID" value="NZ_CBDRLN010000003.1"/>
</dbReference>
<name>A0A1I7ME04_9MICC</name>
<accession>A0A1I7ME04</accession>